<evidence type="ECO:0000256" key="2">
    <source>
        <dbReference type="ARBA" id="ARBA00004651"/>
    </source>
</evidence>
<keyword evidence="11" id="KW-1133">Transmembrane helix</keyword>
<evidence type="ECO:0000259" key="12">
    <source>
        <dbReference type="PROSITE" id="PS50109"/>
    </source>
</evidence>
<keyword evidence="7 13" id="KW-0418">Kinase</keyword>
<keyword evidence="10" id="KW-0175">Coiled coil</keyword>
<evidence type="ECO:0000256" key="5">
    <source>
        <dbReference type="ARBA" id="ARBA00022679"/>
    </source>
</evidence>
<protein>
    <recommendedName>
        <fullName evidence="3">histidine kinase</fullName>
        <ecNumber evidence="3">2.7.13.3</ecNumber>
    </recommendedName>
</protein>
<reference evidence="13 14" key="1">
    <citation type="journal article" date="2019" name="Environ. Microbiol.">
        <title>An active ?-lactamase is a part of an orchestrated cell wall stress resistance network of Bacillus subtilis and related rhizosphere species.</title>
        <authorList>
            <person name="Bucher T."/>
            <person name="Keren-Paz A."/>
            <person name="Hausser J."/>
            <person name="Olender T."/>
            <person name="Cytryn E."/>
            <person name="Kolodkin-Gal I."/>
        </authorList>
    </citation>
    <scope>NUCLEOTIDE SEQUENCE [LARGE SCALE GENOMIC DNA]</scope>
    <source>
        <strain evidence="13 14">I4</strain>
    </source>
</reference>
<sequence length="333" mass="38570">MFSSININQTVLKGLVITLIVMLLILFMISWWYAQKFGKPIIHIIHWLQLLAKGVYEEPLGKRKALAYSLKTNGNLKSSFKPFKEVINSLKKLTNMLKESELQQKKIEQTREEWISGLSHDLKTPLSTIYGYAVMLNSSDYNWTEDEVRDFYFSIEQNASYMSDLIEDINLTYRIKNNALPMYREEVDINYFTKEVVDQFFGTNVEKHHFYTVEVEDDPIFYKIDKKYFKRIIVNLLSNAAKYNLEGTSIGVIVKQGKGCFSIHVQDNGIGMDEYTKQNLFNRYYRGTSVTEDTDGTGLGLAITKQLVEYHNGTIEVESEENEGTKITLLFLN</sequence>
<accession>A0A9X8ZG35</accession>
<dbReference type="AlphaFoldDB" id="A0A9X8ZG35"/>
<dbReference type="Gene3D" id="1.10.287.130">
    <property type="match status" value="1"/>
</dbReference>
<evidence type="ECO:0000256" key="6">
    <source>
        <dbReference type="ARBA" id="ARBA00022741"/>
    </source>
</evidence>
<dbReference type="CDD" id="cd00082">
    <property type="entry name" value="HisKA"/>
    <property type="match status" value="1"/>
</dbReference>
<dbReference type="InterPro" id="IPR036097">
    <property type="entry name" value="HisK_dim/P_sf"/>
</dbReference>
<dbReference type="Proteomes" id="UP000309170">
    <property type="component" value="Unassembled WGS sequence"/>
</dbReference>
<dbReference type="GO" id="GO:0000155">
    <property type="term" value="F:phosphorelay sensor kinase activity"/>
    <property type="evidence" value="ECO:0007669"/>
    <property type="project" value="InterPro"/>
</dbReference>
<dbReference type="FunFam" id="3.30.565.10:FF:000006">
    <property type="entry name" value="Sensor histidine kinase WalK"/>
    <property type="match status" value="1"/>
</dbReference>
<evidence type="ECO:0000256" key="1">
    <source>
        <dbReference type="ARBA" id="ARBA00000085"/>
    </source>
</evidence>
<dbReference type="InterPro" id="IPR050351">
    <property type="entry name" value="BphY/WalK/GraS-like"/>
</dbReference>
<evidence type="ECO:0000256" key="7">
    <source>
        <dbReference type="ARBA" id="ARBA00022777"/>
    </source>
</evidence>
<evidence type="ECO:0000313" key="14">
    <source>
        <dbReference type="Proteomes" id="UP000309170"/>
    </source>
</evidence>
<dbReference type="Gene3D" id="3.30.565.10">
    <property type="entry name" value="Histidine kinase-like ATPase, C-terminal domain"/>
    <property type="match status" value="1"/>
</dbReference>
<keyword evidence="8" id="KW-0067">ATP-binding</keyword>
<keyword evidence="6" id="KW-0547">Nucleotide-binding</keyword>
<dbReference type="EC" id="2.7.13.3" evidence="3"/>
<dbReference type="PROSITE" id="PS50109">
    <property type="entry name" value="HIS_KIN"/>
    <property type="match status" value="1"/>
</dbReference>
<keyword evidence="5" id="KW-0808">Transferase</keyword>
<comment type="caution">
    <text evidence="13">The sequence shown here is derived from an EMBL/GenBank/DDBJ whole genome shotgun (WGS) entry which is preliminary data.</text>
</comment>
<proteinExistence type="predicted"/>
<keyword evidence="9" id="KW-0902">Two-component regulatory system</keyword>
<dbReference type="Pfam" id="PF00512">
    <property type="entry name" value="HisKA"/>
    <property type="match status" value="1"/>
</dbReference>
<evidence type="ECO:0000256" key="9">
    <source>
        <dbReference type="ARBA" id="ARBA00023012"/>
    </source>
</evidence>
<name>A0A9X8ZG35_9BACI</name>
<feature type="transmembrane region" description="Helical" evidence="11">
    <location>
        <begin position="12"/>
        <end position="34"/>
    </location>
</feature>
<dbReference type="PANTHER" id="PTHR45453">
    <property type="entry name" value="PHOSPHATE REGULON SENSOR PROTEIN PHOR"/>
    <property type="match status" value="1"/>
</dbReference>
<evidence type="ECO:0000256" key="4">
    <source>
        <dbReference type="ARBA" id="ARBA00022553"/>
    </source>
</evidence>
<dbReference type="SUPFAM" id="SSF55874">
    <property type="entry name" value="ATPase domain of HSP90 chaperone/DNA topoisomerase II/histidine kinase"/>
    <property type="match status" value="1"/>
</dbReference>
<dbReference type="InterPro" id="IPR003661">
    <property type="entry name" value="HisK_dim/P_dom"/>
</dbReference>
<organism evidence="13 14">
    <name type="scientific">Peribacillus simplex</name>
    <dbReference type="NCBI Taxonomy" id="1478"/>
    <lineage>
        <taxon>Bacteria</taxon>
        <taxon>Bacillati</taxon>
        <taxon>Bacillota</taxon>
        <taxon>Bacilli</taxon>
        <taxon>Bacillales</taxon>
        <taxon>Bacillaceae</taxon>
        <taxon>Peribacillus</taxon>
    </lineage>
</organism>
<evidence type="ECO:0000256" key="10">
    <source>
        <dbReference type="SAM" id="Coils"/>
    </source>
</evidence>
<evidence type="ECO:0000256" key="8">
    <source>
        <dbReference type="ARBA" id="ARBA00022840"/>
    </source>
</evidence>
<evidence type="ECO:0000313" key="13">
    <source>
        <dbReference type="EMBL" id="TKH10536.1"/>
    </source>
</evidence>
<dbReference type="EMBL" id="SZNT01000202">
    <property type="protein sequence ID" value="TKH10536.1"/>
    <property type="molecule type" value="Genomic_DNA"/>
</dbReference>
<dbReference type="GO" id="GO:0016036">
    <property type="term" value="P:cellular response to phosphate starvation"/>
    <property type="evidence" value="ECO:0007669"/>
    <property type="project" value="TreeGrafter"/>
</dbReference>
<dbReference type="InterPro" id="IPR004358">
    <property type="entry name" value="Sig_transdc_His_kin-like_C"/>
</dbReference>
<dbReference type="GO" id="GO:0004721">
    <property type="term" value="F:phosphoprotein phosphatase activity"/>
    <property type="evidence" value="ECO:0007669"/>
    <property type="project" value="TreeGrafter"/>
</dbReference>
<dbReference type="Pfam" id="PF02518">
    <property type="entry name" value="HATPase_c"/>
    <property type="match status" value="1"/>
</dbReference>
<dbReference type="InterPro" id="IPR036890">
    <property type="entry name" value="HATPase_C_sf"/>
</dbReference>
<dbReference type="PRINTS" id="PR00344">
    <property type="entry name" value="BCTRLSENSOR"/>
</dbReference>
<dbReference type="GO" id="GO:0005524">
    <property type="term" value="F:ATP binding"/>
    <property type="evidence" value="ECO:0007669"/>
    <property type="project" value="UniProtKB-KW"/>
</dbReference>
<comment type="catalytic activity">
    <reaction evidence="1">
        <text>ATP + protein L-histidine = ADP + protein N-phospho-L-histidine.</text>
        <dbReference type="EC" id="2.7.13.3"/>
    </reaction>
</comment>
<dbReference type="InterPro" id="IPR005467">
    <property type="entry name" value="His_kinase_dom"/>
</dbReference>
<comment type="subcellular location">
    <subcellularLocation>
        <location evidence="2">Cell membrane</location>
        <topology evidence="2">Multi-pass membrane protein</topology>
    </subcellularLocation>
</comment>
<dbReference type="GO" id="GO:0005886">
    <property type="term" value="C:plasma membrane"/>
    <property type="evidence" value="ECO:0007669"/>
    <property type="project" value="UniProtKB-SubCell"/>
</dbReference>
<dbReference type="SUPFAM" id="SSF47384">
    <property type="entry name" value="Homodimeric domain of signal transducing histidine kinase"/>
    <property type="match status" value="1"/>
</dbReference>
<feature type="domain" description="Histidine kinase" evidence="12">
    <location>
        <begin position="117"/>
        <end position="333"/>
    </location>
</feature>
<dbReference type="SMART" id="SM00388">
    <property type="entry name" value="HisKA"/>
    <property type="match status" value="1"/>
</dbReference>
<feature type="coiled-coil region" evidence="10">
    <location>
        <begin position="83"/>
        <end position="113"/>
    </location>
</feature>
<keyword evidence="4" id="KW-0597">Phosphoprotein</keyword>
<evidence type="ECO:0000256" key="11">
    <source>
        <dbReference type="SAM" id="Phobius"/>
    </source>
</evidence>
<keyword evidence="11" id="KW-0812">Transmembrane</keyword>
<dbReference type="SMART" id="SM00387">
    <property type="entry name" value="HATPase_c"/>
    <property type="match status" value="1"/>
</dbReference>
<dbReference type="PANTHER" id="PTHR45453:SF1">
    <property type="entry name" value="PHOSPHATE REGULON SENSOR PROTEIN PHOR"/>
    <property type="match status" value="1"/>
</dbReference>
<evidence type="ECO:0000256" key="3">
    <source>
        <dbReference type="ARBA" id="ARBA00012438"/>
    </source>
</evidence>
<gene>
    <name evidence="13" type="ORF">FC678_14510</name>
</gene>
<dbReference type="InterPro" id="IPR003594">
    <property type="entry name" value="HATPase_dom"/>
</dbReference>
<keyword evidence="11" id="KW-0472">Membrane</keyword>